<dbReference type="InterPro" id="IPR002076">
    <property type="entry name" value="ELO_fam"/>
</dbReference>
<dbReference type="EC" id="2.3.1.-" evidence="10"/>
<dbReference type="GO" id="GO:0042761">
    <property type="term" value="P:very long-chain fatty acid biosynthetic process"/>
    <property type="evidence" value="ECO:0007669"/>
    <property type="project" value="TreeGrafter"/>
</dbReference>
<proteinExistence type="inferred from homology"/>
<evidence type="ECO:0000256" key="9">
    <source>
        <dbReference type="ARBA" id="ARBA00023160"/>
    </source>
</evidence>
<evidence type="ECO:0000256" key="5">
    <source>
        <dbReference type="ARBA" id="ARBA00022832"/>
    </source>
</evidence>
<keyword evidence="2 10" id="KW-0444">Lipid biosynthesis</keyword>
<evidence type="ECO:0000256" key="10">
    <source>
        <dbReference type="RuleBase" id="RU361115"/>
    </source>
</evidence>
<gene>
    <name evidence="11" type="ORF">F9C07_5559</name>
</gene>
<comment type="catalytic activity">
    <reaction evidence="10">
        <text>an acyl-CoA + malonyl-CoA + H(+) = a 3-oxoacyl-CoA + CO2 + CoA</text>
        <dbReference type="Rhea" id="RHEA:50252"/>
        <dbReference type="ChEBI" id="CHEBI:15378"/>
        <dbReference type="ChEBI" id="CHEBI:16526"/>
        <dbReference type="ChEBI" id="CHEBI:57287"/>
        <dbReference type="ChEBI" id="CHEBI:57384"/>
        <dbReference type="ChEBI" id="CHEBI:58342"/>
        <dbReference type="ChEBI" id="CHEBI:90726"/>
    </reaction>
    <physiologicalReaction direction="left-to-right" evidence="10">
        <dbReference type="Rhea" id="RHEA:50253"/>
    </physiologicalReaction>
</comment>
<protein>
    <recommendedName>
        <fullName evidence="10">Elongation of fatty acids protein</fullName>
        <ecNumber evidence="10">2.3.1.-</ecNumber>
    </recommendedName>
</protein>
<feature type="transmembrane region" description="Helical" evidence="10">
    <location>
        <begin position="127"/>
        <end position="149"/>
    </location>
</feature>
<keyword evidence="8 10" id="KW-0472">Membrane</keyword>
<name>A0A7U2R0K8_ASPFN</name>
<keyword evidence="4 10" id="KW-0812">Transmembrane</keyword>
<accession>A0A7U2R0K8</accession>
<keyword evidence="6 10" id="KW-1133">Transmembrane helix</keyword>
<evidence type="ECO:0000256" key="4">
    <source>
        <dbReference type="ARBA" id="ARBA00022692"/>
    </source>
</evidence>
<evidence type="ECO:0000256" key="6">
    <source>
        <dbReference type="ARBA" id="ARBA00022989"/>
    </source>
</evidence>
<evidence type="ECO:0000256" key="2">
    <source>
        <dbReference type="ARBA" id="ARBA00022516"/>
    </source>
</evidence>
<organism evidence="11 12">
    <name type="scientific">Aspergillus flavus (strain ATCC 200026 / FGSC A1120 / IAM 13836 / NRRL 3357 / JCM 12722 / SRRC 167)</name>
    <dbReference type="NCBI Taxonomy" id="332952"/>
    <lineage>
        <taxon>Eukaryota</taxon>
        <taxon>Fungi</taxon>
        <taxon>Dikarya</taxon>
        <taxon>Ascomycota</taxon>
        <taxon>Pezizomycotina</taxon>
        <taxon>Eurotiomycetes</taxon>
        <taxon>Eurotiomycetidae</taxon>
        <taxon>Eurotiales</taxon>
        <taxon>Aspergillaceae</taxon>
        <taxon>Aspergillus</taxon>
        <taxon>Aspergillus subgen. Circumdati</taxon>
    </lineage>
</organism>
<dbReference type="GO" id="GO:0034626">
    <property type="term" value="P:fatty acid elongation, polyunsaturated fatty acid"/>
    <property type="evidence" value="ECO:0007669"/>
    <property type="project" value="TreeGrafter"/>
</dbReference>
<keyword evidence="9 10" id="KW-0275">Fatty acid biosynthesis</keyword>
<feature type="transmembrane region" description="Helical" evidence="10">
    <location>
        <begin position="88"/>
        <end position="106"/>
    </location>
</feature>
<comment type="subcellular location">
    <subcellularLocation>
        <location evidence="1">Membrane</location>
        <topology evidence="1">Multi-pass membrane protein</topology>
    </subcellularLocation>
</comment>
<sequence>MLKYSCTDRLIFISFFLSLLHYWPTSCCYIMAGPMLPMYFGLPDAHLFELPPDSHPLPSSPASRSQLSWDRPINISPALFYHTLDVKLPLLIATLYALTVCTLNYINRKRRNRPWPLSRSPLFHQFVLIHNVGLVLFSAWLTLGTYQTIKSTLMDQRNNPPLASAIHVLCKFDRKDELSYFLQRRVSESRSHLDLNDHRSEVVHPGVLEFDSLWDRGIDYYMWMFYMSKFYEIVDTMLLLVKGKKSSFLQTYHHAGVMLCTWAGVRYVSPPGLIGLMLNSVIHTIMYLYYTLTTLKVSIPGFLKRILTGMQIAQFILGSILAWSYIFISYDASIWPPLASINNKREENRGNESRTNIFFHEDNSQLIPCLDNSGQVLALLLTTVYLIPLTFLFVRFFIRSYLSGSKRKLVKH</sequence>
<dbReference type="PANTHER" id="PTHR11157">
    <property type="entry name" value="FATTY ACID ACYL TRANSFERASE-RELATED"/>
    <property type="match status" value="1"/>
</dbReference>
<reference evidence="12" key="1">
    <citation type="journal article" date="2021" name="G3 (Bethesda)">
        <title>Chromosome assembled and annotated genome sequence of Aspergillus flavus NRRL 3357.</title>
        <authorList>
            <person name="Skerker J.M."/>
            <person name="Pianalto K.M."/>
            <person name="Mondo S.J."/>
            <person name="Yang K."/>
            <person name="Arkin A.P."/>
            <person name="Keller N.P."/>
            <person name="Grigoriev I.V."/>
            <person name="Louise Glass N.L."/>
        </authorList>
    </citation>
    <scope>NUCLEOTIDE SEQUENCE [LARGE SCALE GENOMIC DNA]</scope>
    <source>
        <strain evidence="12">ATCC 200026 / FGSC A1120 / IAM 13836 / NRRL 3357 / JCM 12722 / SRRC 167</strain>
    </source>
</reference>
<dbReference type="GO" id="GO:0034625">
    <property type="term" value="P:fatty acid elongation, monounsaturated fatty acid"/>
    <property type="evidence" value="ECO:0007669"/>
    <property type="project" value="TreeGrafter"/>
</dbReference>
<dbReference type="GO" id="GO:0005789">
    <property type="term" value="C:endoplasmic reticulum membrane"/>
    <property type="evidence" value="ECO:0007669"/>
    <property type="project" value="TreeGrafter"/>
</dbReference>
<dbReference type="VEuPathDB" id="FungiDB:AFLA_007792"/>
<evidence type="ECO:0000313" key="11">
    <source>
        <dbReference type="EMBL" id="QRD91514.1"/>
    </source>
</evidence>
<evidence type="ECO:0000313" key="12">
    <source>
        <dbReference type="Proteomes" id="UP000596276"/>
    </source>
</evidence>
<evidence type="ECO:0000256" key="7">
    <source>
        <dbReference type="ARBA" id="ARBA00023098"/>
    </source>
</evidence>
<feature type="transmembrane region" description="Helical" evidence="10">
    <location>
        <begin position="312"/>
        <end position="330"/>
    </location>
</feature>
<evidence type="ECO:0000256" key="1">
    <source>
        <dbReference type="ARBA" id="ARBA00004141"/>
    </source>
</evidence>
<keyword evidence="7 10" id="KW-0443">Lipid metabolism</keyword>
<dbReference type="AlphaFoldDB" id="A0A7U2R0K8"/>
<keyword evidence="3 10" id="KW-0808">Transferase</keyword>
<dbReference type="Pfam" id="PF01151">
    <property type="entry name" value="ELO"/>
    <property type="match status" value="1"/>
</dbReference>
<keyword evidence="12" id="KW-1185">Reference proteome</keyword>
<dbReference type="Proteomes" id="UP000596276">
    <property type="component" value="Chromosome 7"/>
</dbReference>
<feature type="transmembrane region" description="Helical" evidence="10">
    <location>
        <begin position="376"/>
        <end position="398"/>
    </location>
</feature>
<evidence type="ECO:0000256" key="3">
    <source>
        <dbReference type="ARBA" id="ARBA00022679"/>
    </source>
</evidence>
<dbReference type="PANTHER" id="PTHR11157:SF169">
    <property type="entry name" value="ELONGATION OF FATTY ACIDS PROTEIN"/>
    <property type="match status" value="1"/>
</dbReference>
<keyword evidence="5 10" id="KW-0276">Fatty acid metabolism</keyword>
<comment type="similarity">
    <text evidence="10">Belongs to the ELO family.</text>
</comment>
<dbReference type="GO" id="GO:0030148">
    <property type="term" value="P:sphingolipid biosynthetic process"/>
    <property type="evidence" value="ECO:0007669"/>
    <property type="project" value="TreeGrafter"/>
</dbReference>
<dbReference type="GO" id="GO:0019367">
    <property type="term" value="P:fatty acid elongation, saturated fatty acid"/>
    <property type="evidence" value="ECO:0007669"/>
    <property type="project" value="TreeGrafter"/>
</dbReference>
<dbReference type="EMBL" id="CP044617">
    <property type="protein sequence ID" value="QRD91514.1"/>
    <property type="molecule type" value="Genomic_DNA"/>
</dbReference>
<dbReference type="GO" id="GO:0009922">
    <property type="term" value="F:fatty acid elongase activity"/>
    <property type="evidence" value="ECO:0007669"/>
    <property type="project" value="InterPro"/>
</dbReference>
<evidence type="ECO:0000256" key="8">
    <source>
        <dbReference type="ARBA" id="ARBA00023136"/>
    </source>
</evidence>
<feature type="transmembrane region" description="Helical" evidence="10">
    <location>
        <begin position="273"/>
        <end position="292"/>
    </location>
</feature>
<dbReference type="VEuPathDB" id="FungiDB:F9C07_5559"/>